<dbReference type="AlphaFoldDB" id="A0A6S7JPS5"/>
<dbReference type="GO" id="GO:0071013">
    <property type="term" value="C:catalytic step 2 spliceosome"/>
    <property type="evidence" value="ECO:0007669"/>
    <property type="project" value="TreeGrafter"/>
</dbReference>
<evidence type="ECO:0000313" key="3">
    <source>
        <dbReference type="Proteomes" id="UP001152795"/>
    </source>
</evidence>
<dbReference type="GO" id="GO:0000398">
    <property type="term" value="P:mRNA splicing, via spliceosome"/>
    <property type="evidence" value="ECO:0007669"/>
    <property type="project" value="TreeGrafter"/>
</dbReference>
<dbReference type="SUPFAM" id="SSF54928">
    <property type="entry name" value="RNA-binding domain, RBD"/>
    <property type="match status" value="1"/>
</dbReference>
<dbReference type="GO" id="GO:0003723">
    <property type="term" value="F:RNA binding"/>
    <property type="evidence" value="ECO:0007669"/>
    <property type="project" value="UniProtKB-KW"/>
</dbReference>
<dbReference type="PANTHER" id="PTHR45880:SF1">
    <property type="entry name" value="RNA-BINDING MOTIF PROTEIN, X-LINKED 2"/>
    <property type="match status" value="1"/>
</dbReference>
<organism evidence="2 3">
    <name type="scientific">Paramuricea clavata</name>
    <name type="common">Red gorgonian</name>
    <name type="synonym">Violescent sea-whip</name>
    <dbReference type="NCBI Taxonomy" id="317549"/>
    <lineage>
        <taxon>Eukaryota</taxon>
        <taxon>Metazoa</taxon>
        <taxon>Cnidaria</taxon>
        <taxon>Anthozoa</taxon>
        <taxon>Octocorallia</taxon>
        <taxon>Malacalcyonacea</taxon>
        <taxon>Plexauridae</taxon>
        <taxon>Paramuricea</taxon>
    </lineage>
</organism>
<dbReference type="GO" id="GO:0071011">
    <property type="term" value="C:precatalytic spliceosome"/>
    <property type="evidence" value="ECO:0007669"/>
    <property type="project" value="TreeGrafter"/>
</dbReference>
<dbReference type="InterPro" id="IPR051847">
    <property type="entry name" value="RNA_proc/Spliceosome_comp"/>
</dbReference>
<gene>
    <name evidence="2" type="ORF">PACLA_8A035368</name>
</gene>
<dbReference type="EMBL" id="CACRXK020017401">
    <property type="protein sequence ID" value="CAB4031160.1"/>
    <property type="molecule type" value="Genomic_DNA"/>
</dbReference>
<evidence type="ECO:0000313" key="2">
    <source>
        <dbReference type="EMBL" id="CAB4031160.1"/>
    </source>
</evidence>
<dbReference type="InterPro" id="IPR035979">
    <property type="entry name" value="RBD_domain_sf"/>
</dbReference>
<protein>
    <submittedName>
        <fullName evidence="2">RNA-binding motif, X-linked 2-like</fullName>
    </submittedName>
</protein>
<proteinExistence type="predicted"/>
<name>A0A6S7JPS5_PARCT</name>
<reference evidence="2" key="1">
    <citation type="submission" date="2020-04" db="EMBL/GenBank/DDBJ databases">
        <authorList>
            <person name="Alioto T."/>
            <person name="Alioto T."/>
            <person name="Gomez Garrido J."/>
        </authorList>
    </citation>
    <scope>NUCLEOTIDE SEQUENCE</scope>
    <source>
        <strain evidence="2">A484AB</strain>
    </source>
</reference>
<dbReference type="OrthoDB" id="2573941at2759"/>
<dbReference type="GO" id="GO:0005686">
    <property type="term" value="C:U2 snRNP"/>
    <property type="evidence" value="ECO:0007669"/>
    <property type="project" value="TreeGrafter"/>
</dbReference>
<sequence>MNPMTNVKNIQKLNENVLQMGVEDDVSWHKQYKDSAYVFLGGLPYDLTEGDILCVFSQ</sequence>
<keyword evidence="1" id="KW-0694">RNA-binding</keyword>
<accession>A0A6S7JPS5</accession>
<dbReference type="Proteomes" id="UP001152795">
    <property type="component" value="Unassembled WGS sequence"/>
</dbReference>
<keyword evidence="3" id="KW-1185">Reference proteome</keyword>
<comment type="caution">
    <text evidence="2">The sequence shown here is derived from an EMBL/GenBank/DDBJ whole genome shotgun (WGS) entry which is preliminary data.</text>
</comment>
<dbReference type="PANTHER" id="PTHR45880">
    <property type="entry name" value="RNA-BINDING MOTIF PROTEIN, X-LINKED 2"/>
    <property type="match status" value="1"/>
</dbReference>
<evidence type="ECO:0000256" key="1">
    <source>
        <dbReference type="ARBA" id="ARBA00022884"/>
    </source>
</evidence>